<feature type="transmembrane region" description="Helical" evidence="1">
    <location>
        <begin position="38"/>
        <end position="56"/>
    </location>
</feature>
<feature type="domain" description="CAAX prenyl protease 2/Lysostaphin resistance protein A-like" evidence="2">
    <location>
        <begin position="118"/>
        <end position="205"/>
    </location>
</feature>
<feature type="transmembrane region" description="Helical" evidence="1">
    <location>
        <begin position="7"/>
        <end position="26"/>
    </location>
</feature>
<evidence type="ECO:0000259" key="2">
    <source>
        <dbReference type="Pfam" id="PF02517"/>
    </source>
</evidence>
<evidence type="ECO:0000313" key="4">
    <source>
        <dbReference type="Proteomes" id="UP001500880"/>
    </source>
</evidence>
<reference evidence="3 4" key="1">
    <citation type="journal article" date="2019" name="Int. J. Syst. Evol. Microbiol.">
        <title>The Global Catalogue of Microorganisms (GCM) 10K type strain sequencing project: providing services to taxonomists for standard genome sequencing and annotation.</title>
        <authorList>
            <consortium name="The Broad Institute Genomics Platform"/>
            <consortium name="The Broad Institute Genome Sequencing Center for Infectious Disease"/>
            <person name="Wu L."/>
            <person name="Ma J."/>
        </authorList>
    </citation>
    <scope>NUCLEOTIDE SEQUENCE [LARGE SCALE GENOMIC DNA]</scope>
    <source>
        <strain evidence="3 4">JCM 12389</strain>
    </source>
</reference>
<evidence type="ECO:0000256" key="1">
    <source>
        <dbReference type="SAM" id="Phobius"/>
    </source>
</evidence>
<dbReference type="EMBL" id="BAAADO010000005">
    <property type="protein sequence ID" value="GAA0496750.1"/>
    <property type="molecule type" value="Genomic_DNA"/>
</dbReference>
<sequence>MPRRYWYVILTYAIGQLSGIIGGPLLRSFGVPREDIPGIWSIIIFPIMTIIVLRLLKTDMQKARNQRSFQAGRIILWVIGGFFFVLFANYLAAYIEMAVGIQPGSENTADLVNIAKSFPLFLIVTAILAPILEEVIFRKVIFGSIYQKYNFFIAAIISALIFGILHGEPEHMLIYTSVGMVFAFLYVKTKTILVPILTHISINTFVFIINYLVTEEDLERYQKQLEELQTILIGG</sequence>
<gene>
    <name evidence="3" type="ORF">GCM10008986_24590</name>
</gene>
<keyword evidence="1" id="KW-1133">Transmembrane helix</keyword>
<feature type="transmembrane region" description="Helical" evidence="1">
    <location>
        <begin position="149"/>
        <end position="166"/>
    </location>
</feature>
<dbReference type="Pfam" id="PF02517">
    <property type="entry name" value="Rce1-like"/>
    <property type="match status" value="1"/>
</dbReference>
<dbReference type="InterPro" id="IPR003675">
    <property type="entry name" value="Rce1/LyrA-like_dom"/>
</dbReference>
<keyword evidence="4" id="KW-1185">Reference proteome</keyword>
<proteinExistence type="predicted"/>
<feature type="transmembrane region" description="Helical" evidence="1">
    <location>
        <begin position="192"/>
        <end position="213"/>
    </location>
</feature>
<organism evidence="3 4">
    <name type="scientific">Salinibacillus aidingensis</name>
    <dbReference type="NCBI Taxonomy" id="237684"/>
    <lineage>
        <taxon>Bacteria</taxon>
        <taxon>Bacillati</taxon>
        <taxon>Bacillota</taxon>
        <taxon>Bacilli</taxon>
        <taxon>Bacillales</taxon>
        <taxon>Bacillaceae</taxon>
        <taxon>Salinibacillus</taxon>
    </lineage>
</organism>
<name>A0ABN1BFQ9_9BACI</name>
<feature type="transmembrane region" description="Helical" evidence="1">
    <location>
        <begin position="76"/>
        <end position="97"/>
    </location>
</feature>
<dbReference type="PANTHER" id="PTHR36435">
    <property type="entry name" value="SLR1288 PROTEIN"/>
    <property type="match status" value="1"/>
</dbReference>
<protein>
    <submittedName>
        <fullName evidence="3">Type II CAAX endopeptidase family protein</fullName>
    </submittedName>
</protein>
<dbReference type="InterPro" id="IPR052710">
    <property type="entry name" value="CAAX_protease"/>
</dbReference>
<comment type="caution">
    <text evidence="3">The sequence shown here is derived from an EMBL/GenBank/DDBJ whole genome shotgun (WGS) entry which is preliminary data.</text>
</comment>
<accession>A0ABN1BFQ9</accession>
<dbReference type="RefSeq" id="WP_343841550.1">
    <property type="nucleotide sequence ID" value="NZ_BAAADO010000005.1"/>
</dbReference>
<dbReference type="Proteomes" id="UP001500880">
    <property type="component" value="Unassembled WGS sequence"/>
</dbReference>
<keyword evidence="1" id="KW-0472">Membrane</keyword>
<evidence type="ECO:0000313" key="3">
    <source>
        <dbReference type="EMBL" id="GAA0496750.1"/>
    </source>
</evidence>
<keyword evidence="1" id="KW-0812">Transmembrane</keyword>
<feature type="transmembrane region" description="Helical" evidence="1">
    <location>
        <begin position="117"/>
        <end position="137"/>
    </location>
</feature>
<dbReference type="PANTHER" id="PTHR36435:SF6">
    <property type="entry name" value="ABORTIVE INFECTION PROTEIN"/>
    <property type="match status" value="1"/>
</dbReference>